<dbReference type="GO" id="GO:0016020">
    <property type="term" value="C:membrane"/>
    <property type="evidence" value="ECO:0007669"/>
    <property type="project" value="InterPro"/>
</dbReference>
<dbReference type="SUPFAM" id="SSF48225">
    <property type="entry name" value="Seven-hairpin glycosidases"/>
    <property type="match status" value="1"/>
</dbReference>
<dbReference type="GO" id="GO:0004571">
    <property type="term" value="F:mannosyl-oligosaccharide 1,2-alpha-mannosidase activity"/>
    <property type="evidence" value="ECO:0007669"/>
    <property type="project" value="InterPro"/>
</dbReference>
<keyword evidence="7" id="KW-0106">Calcium</keyword>
<feature type="compositionally biased region" description="Basic and acidic residues" evidence="10">
    <location>
        <begin position="439"/>
        <end position="456"/>
    </location>
</feature>
<evidence type="ECO:0000313" key="13">
    <source>
        <dbReference type="Proteomes" id="UP001283341"/>
    </source>
</evidence>
<dbReference type="GO" id="GO:0005783">
    <property type="term" value="C:endoplasmic reticulum"/>
    <property type="evidence" value="ECO:0007669"/>
    <property type="project" value="TreeGrafter"/>
</dbReference>
<dbReference type="PANTHER" id="PTHR11742:SF103">
    <property type="entry name" value="ENDOPLASMIC RETICULUM MANNOSIDASE MNL2-RELATED"/>
    <property type="match status" value="1"/>
</dbReference>
<keyword evidence="4 9" id="KW-0378">Hydrolase</keyword>
<feature type="compositionally biased region" description="Low complexity" evidence="10">
    <location>
        <begin position="46"/>
        <end position="61"/>
    </location>
</feature>
<feature type="binding site" evidence="7">
    <location>
        <position position="925"/>
    </location>
    <ligand>
        <name>Ca(2+)</name>
        <dbReference type="ChEBI" id="CHEBI:29108"/>
    </ligand>
</feature>
<feature type="region of interest" description="Disordered" evidence="10">
    <location>
        <begin position="407"/>
        <end position="456"/>
    </location>
</feature>
<keyword evidence="9" id="KW-0326">Glycosidase</keyword>
<feature type="compositionally biased region" description="Polar residues" evidence="10">
    <location>
        <begin position="770"/>
        <end position="786"/>
    </location>
</feature>
<dbReference type="InterPro" id="IPR050749">
    <property type="entry name" value="Glycosyl_Hydrolase_47"/>
</dbReference>
<keyword evidence="11" id="KW-0812">Transmembrane</keyword>
<feature type="compositionally biased region" description="Basic and acidic residues" evidence="10">
    <location>
        <begin position="725"/>
        <end position="757"/>
    </location>
</feature>
<evidence type="ECO:0000256" key="7">
    <source>
        <dbReference type="PIRSR" id="PIRSR601382-2"/>
    </source>
</evidence>
<evidence type="ECO:0000256" key="2">
    <source>
        <dbReference type="ARBA" id="ARBA00004922"/>
    </source>
</evidence>
<evidence type="ECO:0000256" key="5">
    <source>
        <dbReference type="ARBA" id="ARBA00023157"/>
    </source>
</evidence>
<feature type="active site" description="Proton donor" evidence="6">
    <location>
        <position position="625"/>
    </location>
</feature>
<evidence type="ECO:0000256" key="11">
    <source>
        <dbReference type="SAM" id="Phobius"/>
    </source>
</evidence>
<dbReference type="InterPro" id="IPR012341">
    <property type="entry name" value="6hp_glycosidase-like_sf"/>
</dbReference>
<dbReference type="GO" id="GO:0005975">
    <property type="term" value="P:carbohydrate metabolic process"/>
    <property type="evidence" value="ECO:0007669"/>
    <property type="project" value="InterPro"/>
</dbReference>
<name>A0AAE0IAV7_9PEZI</name>
<dbReference type="EMBL" id="JAUEDM010000003">
    <property type="protein sequence ID" value="KAK3321539.1"/>
    <property type="molecule type" value="Genomic_DNA"/>
</dbReference>
<evidence type="ECO:0000313" key="12">
    <source>
        <dbReference type="EMBL" id="KAK3321539.1"/>
    </source>
</evidence>
<organism evidence="12 13">
    <name type="scientific">Apodospora peruviana</name>
    <dbReference type="NCBI Taxonomy" id="516989"/>
    <lineage>
        <taxon>Eukaryota</taxon>
        <taxon>Fungi</taxon>
        <taxon>Dikarya</taxon>
        <taxon>Ascomycota</taxon>
        <taxon>Pezizomycotina</taxon>
        <taxon>Sordariomycetes</taxon>
        <taxon>Sordariomycetidae</taxon>
        <taxon>Sordariales</taxon>
        <taxon>Lasiosphaeriaceae</taxon>
        <taxon>Apodospora</taxon>
    </lineage>
</organism>
<comment type="cofactor">
    <cofactor evidence="1 7">
        <name>Ca(2+)</name>
        <dbReference type="ChEBI" id="CHEBI:29108"/>
    </cofactor>
</comment>
<feature type="disulfide bond" evidence="8">
    <location>
        <begin position="582"/>
        <end position="611"/>
    </location>
</feature>
<evidence type="ECO:0000256" key="8">
    <source>
        <dbReference type="PIRSR" id="PIRSR601382-3"/>
    </source>
</evidence>
<sequence length="940" mass="105731">MLRLRRYRVFMICAFVITVLLYHVSKNSQWERPNVYNKVEAPRPLKPQSQSQPPQKPPSGGSHDETVDRPVPNRETSIKIPLLKTTSEVKGGYGLPKAPLTSTPTSNAVKPHKTDAHETVKVRPPAPTVPQDTVSASDIAIHWKKPKEWFPVATESLIALPTGLPKPMPKVQFQFKEESAAAKEKREMRLAKVKAEGFRAWSGYKQFAWTHDELTPVTKKAKDPFCGWAATLVDALDTLWIMGLKDEFDEAVVAVKAIDFTTTPFRNDIPVFETIIRYLGGLVGAYDVTGGHSGKYRVLLDKALELAEILMGIFDTPNRMPILYYNWQPSYNEGPKRASTVSVAELGSMGMEFTRLAQLTGDNKYYDAIARITDALEELQNRENGTALPGIFPVNLDASGCNRTAAARAEQRAKSEAAQKQIEDAASLSDAPQGYSPDAHGHGSKPDRGTAKDDSKDLEFQVKRDVAAKDSPAPVSAKGLPVDWECVPQGLTSGGYGSDSYSMGGSQDSAYEYFPKQFALLGGLEPKYRAMHEKTVAAVKKYLLFRPMAEGNPDILFSAKAVSPDGTDENLRYEYEVTHLTCFLGGMFGLGGKLFDSPEDVEIGKRLADGCAWAYEVMPTGIMPEFAQILPCEKADDCHWNKTMWYEHLDPEVSWRNTQMEEYYARKAEWKVEMARLKTEKARRQEAAKKAEDEAEDRRLRPANDTLPAGTGAEKPRIDPNIPHDAGKDLRDKESHHNLKRDAYEGERSEDQTDGKKIEEKVKKLESELDLNSDSGYQNSQQQSWDENYQKPMSEIYFPAEPIKPLTHEEYVAQQLKTERLPPGFSTLGDRRYILRPEAIESVWYMYRITGDPIWQEKGWRMFQAVIKATQTEVGHSAIDDVTSTTQPLPADSMESFWLAETLKYFYLLFTEPDVLSLDEWVFNTEAHPFRRPTAAGRKR</sequence>
<evidence type="ECO:0000256" key="3">
    <source>
        <dbReference type="ARBA" id="ARBA00007658"/>
    </source>
</evidence>
<feature type="compositionally biased region" description="Basic and acidic residues" evidence="10">
    <location>
        <begin position="409"/>
        <end position="423"/>
    </location>
</feature>
<evidence type="ECO:0000256" key="9">
    <source>
        <dbReference type="RuleBase" id="RU361193"/>
    </source>
</evidence>
<feature type="transmembrane region" description="Helical" evidence="11">
    <location>
        <begin position="7"/>
        <end position="24"/>
    </location>
</feature>
<feature type="active site" evidence="6">
    <location>
        <position position="838"/>
    </location>
</feature>
<feature type="active site" evidence="6">
    <location>
        <position position="508"/>
    </location>
</feature>
<evidence type="ECO:0000256" key="6">
    <source>
        <dbReference type="PIRSR" id="PIRSR601382-1"/>
    </source>
</evidence>
<reference evidence="12" key="1">
    <citation type="journal article" date="2023" name="Mol. Phylogenet. Evol.">
        <title>Genome-scale phylogeny and comparative genomics of the fungal order Sordariales.</title>
        <authorList>
            <person name="Hensen N."/>
            <person name="Bonometti L."/>
            <person name="Westerberg I."/>
            <person name="Brannstrom I.O."/>
            <person name="Guillou S."/>
            <person name="Cros-Aarteil S."/>
            <person name="Calhoun S."/>
            <person name="Haridas S."/>
            <person name="Kuo A."/>
            <person name="Mondo S."/>
            <person name="Pangilinan J."/>
            <person name="Riley R."/>
            <person name="LaButti K."/>
            <person name="Andreopoulos B."/>
            <person name="Lipzen A."/>
            <person name="Chen C."/>
            <person name="Yan M."/>
            <person name="Daum C."/>
            <person name="Ng V."/>
            <person name="Clum A."/>
            <person name="Steindorff A."/>
            <person name="Ohm R.A."/>
            <person name="Martin F."/>
            <person name="Silar P."/>
            <person name="Natvig D.O."/>
            <person name="Lalanne C."/>
            <person name="Gautier V."/>
            <person name="Ament-Velasquez S.L."/>
            <person name="Kruys A."/>
            <person name="Hutchinson M.I."/>
            <person name="Powell A.J."/>
            <person name="Barry K."/>
            <person name="Miller A.N."/>
            <person name="Grigoriev I.V."/>
            <person name="Debuchy R."/>
            <person name="Gladieux P."/>
            <person name="Hiltunen Thoren M."/>
            <person name="Johannesson H."/>
        </authorList>
    </citation>
    <scope>NUCLEOTIDE SEQUENCE</scope>
    <source>
        <strain evidence="12">CBS 118394</strain>
    </source>
</reference>
<evidence type="ECO:0000256" key="1">
    <source>
        <dbReference type="ARBA" id="ARBA00001913"/>
    </source>
</evidence>
<feature type="region of interest" description="Disordered" evidence="10">
    <location>
        <begin position="767"/>
        <end position="786"/>
    </location>
</feature>
<keyword evidence="13" id="KW-1185">Reference proteome</keyword>
<dbReference type="AlphaFoldDB" id="A0AAE0IAV7"/>
<protein>
    <recommendedName>
        <fullName evidence="9">alpha-1,2-Mannosidase</fullName>
        <ecNumber evidence="9">3.2.1.-</ecNumber>
    </recommendedName>
</protein>
<feature type="region of interest" description="Disordered" evidence="10">
    <location>
        <begin position="683"/>
        <end position="757"/>
    </location>
</feature>
<comment type="similarity">
    <text evidence="3 9">Belongs to the glycosyl hydrolase 47 family.</text>
</comment>
<keyword evidence="11" id="KW-0472">Membrane</keyword>
<dbReference type="Pfam" id="PF01532">
    <property type="entry name" value="Glyco_hydro_47"/>
    <property type="match status" value="1"/>
</dbReference>
<dbReference type="Proteomes" id="UP001283341">
    <property type="component" value="Unassembled WGS sequence"/>
</dbReference>
<feature type="compositionally biased region" description="Basic and acidic residues" evidence="10">
    <location>
        <begin position="62"/>
        <end position="72"/>
    </location>
</feature>
<comment type="pathway">
    <text evidence="2">Protein modification; protein glycosylation.</text>
</comment>
<dbReference type="PRINTS" id="PR00747">
    <property type="entry name" value="GLYHDRLASE47"/>
</dbReference>
<feature type="region of interest" description="Disordered" evidence="10">
    <location>
        <begin position="91"/>
        <end position="133"/>
    </location>
</feature>
<reference evidence="12" key="2">
    <citation type="submission" date="2023-06" db="EMBL/GenBank/DDBJ databases">
        <authorList>
            <consortium name="Lawrence Berkeley National Laboratory"/>
            <person name="Haridas S."/>
            <person name="Hensen N."/>
            <person name="Bonometti L."/>
            <person name="Westerberg I."/>
            <person name="Brannstrom I.O."/>
            <person name="Guillou S."/>
            <person name="Cros-Aarteil S."/>
            <person name="Calhoun S."/>
            <person name="Kuo A."/>
            <person name="Mondo S."/>
            <person name="Pangilinan J."/>
            <person name="Riley R."/>
            <person name="Labutti K."/>
            <person name="Andreopoulos B."/>
            <person name="Lipzen A."/>
            <person name="Chen C."/>
            <person name="Yanf M."/>
            <person name="Daum C."/>
            <person name="Ng V."/>
            <person name="Clum A."/>
            <person name="Steindorff A."/>
            <person name="Ohm R."/>
            <person name="Martin F."/>
            <person name="Silar P."/>
            <person name="Natvig D."/>
            <person name="Lalanne C."/>
            <person name="Gautier V."/>
            <person name="Ament-Velasquez S.L."/>
            <person name="Kruys A."/>
            <person name="Hutchinson M.I."/>
            <person name="Powell A.J."/>
            <person name="Barry K."/>
            <person name="Miller A.N."/>
            <person name="Grigoriev I.V."/>
            <person name="Debuchy R."/>
            <person name="Gladieux P."/>
            <person name="Thoren M.H."/>
            <person name="Johannesson H."/>
        </authorList>
    </citation>
    <scope>NUCLEOTIDE SEQUENCE</scope>
    <source>
        <strain evidence="12">CBS 118394</strain>
    </source>
</reference>
<dbReference type="GO" id="GO:0005509">
    <property type="term" value="F:calcium ion binding"/>
    <property type="evidence" value="ECO:0007669"/>
    <property type="project" value="InterPro"/>
</dbReference>
<keyword evidence="7" id="KW-0479">Metal-binding</keyword>
<feature type="region of interest" description="Disordered" evidence="10">
    <location>
        <begin position="43"/>
        <end position="78"/>
    </location>
</feature>
<gene>
    <name evidence="12" type="ORF">B0H66DRAFT_473505</name>
</gene>
<keyword evidence="5 8" id="KW-1015">Disulfide bond</keyword>
<dbReference type="Gene3D" id="1.50.10.10">
    <property type="match status" value="3"/>
</dbReference>
<accession>A0AAE0IAV7</accession>
<dbReference type="GO" id="GO:0036503">
    <property type="term" value="P:ERAD pathway"/>
    <property type="evidence" value="ECO:0007669"/>
    <property type="project" value="UniProtKB-ARBA"/>
</dbReference>
<comment type="caution">
    <text evidence="12">The sequence shown here is derived from an EMBL/GenBank/DDBJ whole genome shotgun (WGS) entry which is preliminary data.</text>
</comment>
<feature type="active site" description="Proton donor" evidence="6">
    <location>
        <position position="273"/>
    </location>
</feature>
<dbReference type="PANTHER" id="PTHR11742">
    <property type="entry name" value="MANNOSYL-OLIGOSACCHARIDE ALPHA-1,2-MANNOSIDASE-RELATED"/>
    <property type="match status" value="1"/>
</dbReference>
<dbReference type="EC" id="3.2.1.-" evidence="9"/>
<dbReference type="InterPro" id="IPR036026">
    <property type="entry name" value="Seven-hairpin_glycosidases"/>
</dbReference>
<keyword evidence="11" id="KW-1133">Transmembrane helix</keyword>
<evidence type="ECO:0000256" key="10">
    <source>
        <dbReference type="SAM" id="MobiDB-lite"/>
    </source>
</evidence>
<feature type="compositionally biased region" description="Basic and acidic residues" evidence="10">
    <location>
        <begin position="112"/>
        <end position="121"/>
    </location>
</feature>
<evidence type="ECO:0000256" key="4">
    <source>
        <dbReference type="ARBA" id="ARBA00022801"/>
    </source>
</evidence>
<dbReference type="InterPro" id="IPR001382">
    <property type="entry name" value="Glyco_hydro_47"/>
</dbReference>
<proteinExistence type="inferred from homology"/>
<feature type="compositionally biased region" description="Basic and acidic residues" evidence="10">
    <location>
        <begin position="683"/>
        <end position="702"/>
    </location>
</feature>